<comment type="caution">
    <text evidence="11">The sequence shown here is derived from an EMBL/GenBank/DDBJ whole genome shotgun (WGS) entry which is preliminary data.</text>
</comment>
<dbReference type="CDD" id="cd00112">
    <property type="entry name" value="LDLa"/>
    <property type="match status" value="1"/>
</dbReference>
<dbReference type="GO" id="GO:0016192">
    <property type="term" value="P:vesicle-mediated transport"/>
    <property type="evidence" value="ECO:0007669"/>
    <property type="project" value="UniProtKB-ARBA"/>
</dbReference>
<feature type="chain" id="PRO_5036413994" evidence="10">
    <location>
        <begin position="28"/>
        <end position="951"/>
    </location>
</feature>
<evidence type="ECO:0000256" key="4">
    <source>
        <dbReference type="ARBA" id="ARBA00022737"/>
    </source>
</evidence>
<keyword evidence="4" id="KW-0677">Repeat</keyword>
<feature type="signal peptide" evidence="10">
    <location>
        <begin position="1"/>
        <end position="27"/>
    </location>
</feature>
<keyword evidence="10" id="KW-0732">Signal</keyword>
<dbReference type="Pfam" id="PF00057">
    <property type="entry name" value="Ldl_recept_a"/>
    <property type="match status" value="1"/>
</dbReference>
<accession>A0A817TCE0</accession>
<dbReference type="PANTHER" id="PTHR24270:SF61">
    <property type="entry name" value="EGF-LIKE DOMAIN-CONTAINING PROTEIN"/>
    <property type="match status" value="1"/>
</dbReference>
<dbReference type="EMBL" id="CAJNXB010004115">
    <property type="protein sequence ID" value="CAF3356679.1"/>
    <property type="molecule type" value="Genomic_DNA"/>
</dbReference>
<comment type="subcellular location">
    <subcellularLocation>
        <location evidence="2">Endomembrane system</location>
    </subcellularLocation>
    <subcellularLocation>
        <location evidence="1">Membrane</location>
        <topology evidence="1">Single-pass membrane protein</topology>
    </subcellularLocation>
</comment>
<dbReference type="GO" id="GO:0005886">
    <property type="term" value="C:plasma membrane"/>
    <property type="evidence" value="ECO:0007669"/>
    <property type="project" value="TreeGrafter"/>
</dbReference>
<dbReference type="InterPro" id="IPR035914">
    <property type="entry name" value="Sperma_CUB_dom_sf"/>
</dbReference>
<evidence type="ECO:0000256" key="2">
    <source>
        <dbReference type="ARBA" id="ARBA00004308"/>
    </source>
</evidence>
<proteinExistence type="predicted"/>
<evidence type="ECO:0000313" key="11">
    <source>
        <dbReference type="EMBL" id="CAF3320675.1"/>
    </source>
</evidence>
<keyword evidence="5" id="KW-1133">Transmembrane helix</keyword>
<evidence type="ECO:0000313" key="13">
    <source>
        <dbReference type="EMBL" id="CAF4359323.1"/>
    </source>
</evidence>
<evidence type="ECO:0000256" key="3">
    <source>
        <dbReference type="ARBA" id="ARBA00022692"/>
    </source>
</evidence>
<feature type="region of interest" description="Disordered" evidence="9">
    <location>
        <begin position="687"/>
        <end position="726"/>
    </location>
</feature>
<dbReference type="InterPro" id="IPR002172">
    <property type="entry name" value="LDrepeatLR_classA_rpt"/>
</dbReference>
<dbReference type="PROSITE" id="PS01209">
    <property type="entry name" value="LDLRA_1"/>
    <property type="match status" value="1"/>
</dbReference>
<dbReference type="InterPro" id="IPR050685">
    <property type="entry name" value="LDLR"/>
</dbReference>
<feature type="compositionally biased region" description="Gly residues" evidence="9">
    <location>
        <begin position="851"/>
        <end position="865"/>
    </location>
</feature>
<comment type="caution">
    <text evidence="8">Lacks conserved residue(s) required for the propagation of feature annotation.</text>
</comment>
<feature type="compositionally biased region" description="Basic residues" evidence="9">
    <location>
        <begin position="702"/>
        <end position="720"/>
    </location>
</feature>
<dbReference type="Proteomes" id="UP000663825">
    <property type="component" value="Unassembled WGS sequence"/>
</dbReference>
<dbReference type="Gene3D" id="4.10.400.10">
    <property type="entry name" value="Low-density Lipoprotein Receptor"/>
    <property type="match status" value="3"/>
</dbReference>
<feature type="disulfide bond" evidence="8">
    <location>
        <begin position="453"/>
        <end position="468"/>
    </location>
</feature>
<dbReference type="GO" id="GO:0012505">
    <property type="term" value="C:endomembrane system"/>
    <property type="evidence" value="ECO:0007669"/>
    <property type="project" value="UniProtKB-SubCell"/>
</dbReference>
<evidence type="ECO:0000256" key="6">
    <source>
        <dbReference type="ARBA" id="ARBA00023136"/>
    </source>
</evidence>
<dbReference type="InterPro" id="IPR023415">
    <property type="entry name" value="LDLR_class-A_CS"/>
</dbReference>
<feature type="compositionally biased region" description="Low complexity" evidence="9">
    <location>
        <begin position="691"/>
        <end position="701"/>
    </location>
</feature>
<evidence type="ECO:0000256" key="5">
    <source>
        <dbReference type="ARBA" id="ARBA00022989"/>
    </source>
</evidence>
<feature type="compositionally biased region" description="Low complexity" evidence="9">
    <location>
        <begin position="832"/>
        <end position="850"/>
    </location>
</feature>
<feature type="disulfide bond" evidence="8">
    <location>
        <begin position="528"/>
        <end position="546"/>
    </location>
</feature>
<dbReference type="OrthoDB" id="10020456at2759"/>
<dbReference type="EMBL" id="CAJOBQ010000457">
    <property type="protein sequence ID" value="CAF4359323.1"/>
    <property type="molecule type" value="Genomic_DNA"/>
</dbReference>
<dbReference type="AlphaFoldDB" id="A0A817TCE0"/>
<feature type="disulfide bond" evidence="8">
    <location>
        <begin position="540"/>
        <end position="555"/>
    </location>
</feature>
<dbReference type="Proteomes" id="UP000663862">
    <property type="component" value="Unassembled WGS sequence"/>
</dbReference>
<evidence type="ECO:0000256" key="1">
    <source>
        <dbReference type="ARBA" id="ARBA00004167"/>
    </source>
</evidence>
<evidence type="ECO:0000313" key="14">
    <source>
        <dbReference type="Proteomes" id="UP000663869"/>
    </source>
</evidence>
<feature type="disulfide bond" evidence="8">
    <location>
        <begin position="499"/>
        <end position="514"/>
    </location>
</feature>
<dbReference type="Proteomes" id="UP000663869">
    <property type="component" value="Unassembled WGS sequence"/>
</dbReference>
<keyword evidence="7 8" id="KW-1015">Disulfide bond</keyword>
<evidence type="ECO:0000256" key="10">
    <source>
        <dbReference type="SAM" id="SignalP"/>
    </source>
</evidence>
<keyword evidence="3" id="KW-0812">Transmembrane</keyword>
<gene>
    <name evidence="11" type="ORF">FME351_LOCUS1332</name>
    <name evidence="12" type="ORF">TIS948_LOCUS23772</name>
    <name evidence="13" type="ORF">TSG867_LOCUS10097</name>
</gene>
<sequence>MLIDHHGIRLFHLIILSHLLKYGITLTALSDLALSPNLCTSISLHNQSFGVIHSLNFYSGQSQPPNVSCSWIISNPQALKWSNYILSLRVIELENDPIHWFNELTFWTGNRQISIDDINKRTYVLSTSSSIQIFFRTKPPLLQTFNPYIRTNLRIRRFLIEFIHINNDFILTTNENYFRCLSSGILIPKQWRCNCIYECSYEDYSDEDNCPLCSTYEPSNSLLCQANENWCLPDVSKSFSDNLIQVEYDEDDWMASHVNYSRKMDPKGICIPHDEYQQCSYSTNTSHCERILAWRQDHGQILLNNLLLDTYQSLCFVIIAKEQYKIKLFINQNQFLEQRSDFEFIIYDGSEQQNKILASSSWFSSKEILQTRQNYIATIVVRKRSIQSLSITANQHDDDDDVVGYLDTKKNIQRRDTNSVLLNITWLTSICPDDQRLCGGHFETKCYTKQQRCDGIWDCISGDDELGCSPESCPTTFACNDRLRLPTDQPRCFTWSERCNGNSFCANRTDEKLCSSWWCNSNNGTFLCKNLNCVYETWVCDGTDDCGDHSDEVNCPSRLPRRIVTAAVIGATVCSTLFIIALGCTCKLFHLRTAERCATSRLLNPQRYIEQRRQEIQREQERRLHRHSRLQTSITSTDNVALIANEASRIAPPSYNQTMGLVDENEERQAALAEHLRLAGLANYITLPPVHSSSSSRTSRSTSRHRHRRHRRHRHHHHRRANSEGSRVALLEPSVVVPNNAFPIPSTSFSSNRLNRFRSQLCSLFAANPTTPNHNNYNNSILSNSISNQFDIYEQHNQQTSVQPIILSTRSYFNSDFMQPRELPPPYSEDQSISSNPTTIINSRRSSIGVVVGGGGSGNGNGSGSGSDHEPTNSTNTISSLYRIRKQQIPINTLRDRMRQFITNSTVRDDLTHSIQPTTTTSEMNFEEQPPVASMEDDEQPSSDDDKMLTH</sequence>
<dbReference type="PRINTS" id="PR00261">
    <property type="entry name" value="LDLRECEPTOR"/>
</dbReference>
<dbReference type="SMART" id="SM00192">
    <property type="entry name" value="LDLa"/>
    <property type="match status" value="4"/>
</dbReference>
<dbReference type="EMBL" id="CAJNYU010000030">
    <property type="protein sequence ID" value="CAF3320675.1"/>
    <property type="molecule type" value="Genomic_DNA"/>
</dbReference>
<dbReference type="SUPFAM" id="SSF57424">
    <property type="entry name" value="LDL receptor-like module"/>
    <property type="match status" value="2"/>
</dbReference>
<feature type="region of interest" description="Disordered" evidence="9">
    <location>
        <begin position="819"/>
        <end position="881"/>
    </location>
</feature>
<dbReference type="SUPFAM" id="SSF49854">
    <property type="entry name" value="Spermadhesin, CUB domain"/>
    <property type="match status" value="1"/>
</dbReference>
<feature type="compositionally biased region" description="Polar residues" evidence="9">
    <location>
        <begin position="913"/>
        <end position="924"/>
    </location>
</feature>
<dbReference type="PROSITE" id="PS50068">
    <property type="entry name" value="LDLRA_2"/>
    <property type="match status" value="3"/>
</dbReference>
<evidence type="ECO:0000256" key="8">
    <source>
        <dbReference type="PROSITE-ProRule" id="PRU00124"/>
    </source>
</evidence>
<keyword evidence="6" id="KW-0472">Membrane</keyword>
<reference evidence="11" key="1">
    <citation type="submission" date="2021-02" db="EMBL/GenBank/DDBJ databases">
        <authorList>
            <person name="Nowell W R."/>
        </authorList>
    </citation>
    <scope>NUCLEOTIDE SEQUENCE</scope>
</reference>
<dbReference type="PANTHER" id="PTHR24270">
    <property type="entry name" value="LOW-DENSITY LIPOPROTEIN RECEPTOR-RELATED"/>
    <property type="match status" value="1"/>
</dbReference>
<protein>
    <submittedName>
        <fullName evidence="11">Uncharacterized protein</fullName>
    </submittedName>
</protein>
<feature type="region of interest" description="Disordered" evidence="9">
    <location>
        <begin position="909"/>
        <end position="951"/>
    </location>
</feature>
<evidence type="ECO:0000313" key="12">
    <source>
        <dbReference type="EMBL" id="CAF3356679.1"/>
    </source>
</evidence>
<evidence type="ECO:0000256" key="9">
    <source>
        <dbReference type="SAM" id="MobiDB-lite"/>
    </source>
</evidence>
<evidence type="ECO:0000256" key="7">
    <source>
        <dbReference type="ARBA" id="ARBA00023157"/>
    </source>
</evidence>
<organism evidence="11 14">
    <name type="scientific">Rotaria socialis</name>
    <dbReference type="NCBI Taxonomy" id="392032"/>
    <lineage>
        <taxon>Eukaryota</taxon>
        <taxon>Metazoa</taxon>
        <taxon>Spiralia</taxon>
        <taxon>Gnathifera</taxon>
        <taxon>Rotifera</taxon>
        <taxon>Eurotatoria</taxon>
        <taxon>Bdelloidea</taxon>
        <taxon>Philodinida</taxon>
        <taxon>Philodinidae</taxon>
        <taxon>Rotaria</taxon>
    </lineage>
</organism>
<dbReference type="InterPro" id="IPR036055">
    <property type="entry name" value="LDL_receptor-like_sf"/>
</dbReference>
<name>A0A817TCE0_9BILA</name>